<name>B9STB6_RICCO</name>
<gene>
    <name evidence="2" type="ORF">RCOM_0432610</name>
    <name evidence="1" type="ORF">RCOM_2043860</name>
</gene>
<reference evidence="3" key="2">
    <citation type="journal article" date="2010" name="Nat. Biotechnol.">
        <title>Draft genome sequence of the oilseed species Ricinus communis.</title>
        <authorList>
            <person name="Chan A.P."/>
            <person name="Crabtree J."/>
            <person name="Zhao Q."/>
            <person name="Lorenzi H."/>
            <person name="Orvis J."/>
            <person name="Puiu D."/>
            <person name="Melake-Berhan A."/>
            <person name="Jones K.M."/>
            <person name="Redman J."/>
            <person name="Chen G."/>
            <person name="Cahoon E.B."/>
            <person name="Gedil M."/>
            <person name="Stanke M."/>
            <person name="Haas B.J."/>
            <person name="Wortman J.R."/>
            <person name="Fraser-Liggett C.M."/>
            <person name="Ravel J."/>
            <person name="Rabinowicz P.D."/>
        </authorList>
    </citation>
    <scope>NUCLEOTIDE SEQUENCE [LARGE SCALE GENOMIC DNA]</scope>
    <source>
        <strain evidence="3">cv. Hale</strain>
    </source>
</reference>
<dbReference type="EMBL" id="EQ974126">
    <property type="protein sequence ID" value="EEF33148.1"/>
    <property type="molecule type" value="Genomic_DNA"/>
</dbReference>
<protein>
    <submittedName>
        <fullName evidence="2">Uncharacterized protein</fullName>
    </submittedName>
</protein>
<dbReference type="Proteomes" id="UP000008311">
    <property type="component" value="Unassembled WGS sequence"/>
</dbReference>
<dbReference type="AlphaFoldDB" id="B9STB6"/>
<evidence type="ECO:0000313" key="1">
    <source>
        <dbReference type="EMBL" id="EEF25757.1"/>
    </source>
</evidence>
<reference evidence="2" key="1">
    <citation type="submission" date="2008-10" db="EMBL/GenBank/DDBJ databases">
        <authorList>
            <person name="Chan A."/>
            <person name="Puiu D."/>
            <person name="Melake A."/>
            <person name="Orvis J."/>
            <person name="Zhao Q."/>
            <person name="Wortman J."/>
            <person name="Utterback T."/>
            <person name="Rosovitz M.J."/>
            <person name="Inman J.M."/>
            <person name="Amedeo P."/>
            <person name="Schobel S."/>
            <person name="Galinsky K."/>
            <person name="Fraser C."/>
            <person name="Ravel J."/>
            <person name="Rabinowicz P."/>
        </authorList>
    </citation>
    <scope>NUCLEOTIDE SEQUENCE [LARGE SCALE GENOMIC DNA]</scope>
</reference>
<evidence type="ECO:0000313" key="3">
    <source>
        <dbReference type="Proteomes" id="UP000008311"/>
    </source>
</evidence>
<keyword evidence="3" id="KW-1185">Reference proteome</keyword>
<dbReference type="EMBL" id="EQ978994">
    <property type="protein sequence ID" value="EEF25757.1"/>
    <property type="molecule type" value="Genomic_DNA"/>
</dbReference>
<proteinExistence type="predicted"/>
<evidence type="ECO:0000313" key="2">
    <source>
        <dbReference type="EMBL" id="EEF33148.1"/>
    </source>
</evidence>
<accession>B9STB6</accession>
<dbReference type="InParanoid" id="B9STB6"/>
<organism evidence="3">
    <name type="scientific">Ricinus communis</name>
    <name type="common">Castor bean</name>
    <dbReference type="NCBI Taxonomy" id="3988"/>
    <lineage>
        <taxon>Eukaryota</taxon>
        <taxon>Viridiplantae</taxon>
        <taxon>Streptophyta</taxon>
        <taxon>Embryophyta</taxon>
        <taxon>Tracheophyta</taxon>
        <taxon>Spermatophyta</taxon>
        <taxon>Magnoliopsida</taxon>
        <taxon>eudicotyledons</taxon>
        <taxon>Gunneridae</taxon>
        <taxon>Pentapetalae</taxon>
        <taxon>rosids</taxon>
        <taxon>fabids</taxon>
        <taxon>Malpighiales</taxon>
        <taxon>Euphorbiaceae</taxon>
        <taxon>Acalyphoideae</taxon>
        <taxon>Acalypheae</taxon>
        <taxon>Ricinus</taxon>
    </lineage>
</organism>
<sequence length="58" mass="6745">MELPAVWLTLFNQPMRVDPEVKKEGMESLESRLQFTLGQRRLTLEAEHEPISAILDSY</sequence>